<dbReference type="Proteomes" id="UP000299367">
    <property type="component" value="Unassembled WGS sequence"/>
</dbReference>
<feature type="compositionally biased region" description="Polar residues" evidence="1">
    <location>
        <begin position="1"/>
        <end position="18"/>
    </location>
</feature>
<organism evidence="2 3">
    <name type="scientific">Dolichospermum planctonicum</name>
    <dbReference type="NCBI Taxonomy" id="136072"/>
    <lineage>
        <taxon>Bacteria</taxon>
        <taxon>Bacillati</taxon>
        <taxon>Cyanobacteriota</taxon>
        <taxon>Cyanophyceae</taxon>
        <taxon>Nostocales</taxon>
        <taxon>Aphanizomenonaceae</taxon>
        <taxon>Dolichospermum</taxon>
    </lineage>
</organism>
<evidence type="ECO:0000313" key="3">
    <source>
        <dbReference type="Proteomes" id="UP000299367"/>
    </source>
</evidence>
<name>A0A480AJC2_9CYAN</name>
<dbReference type="AlphaFoldDB" id="A0A480AJC2"/>
<proteinExistence type="predicted"/>
<reference evidence="3" key="1">
    <citation type="submission" date="2019-02" db="EMBL/GenBank/DDBJ databases">
        <title>Draft genome sequence of Dolichospermum planctonicum NIES-80.</title>
        <authorList>
            <person name="Yamaguchi H."/>
            <person name="Suzuki S."/>
            <person name="Kawachi M."/>
        </authorList>
    </citation>
    <scope>NUCLEOTIDE SEQUENCE [LARGE SCALE GENOMIC DNA]</scope>
    <source>
        <strain evidence="3">NIES-80</strain>
    </source>
</reference>
<protein>
    <submittedName>
        <fullName evidence="2">Uncharacterized protein</fullName>
    </submittedName>
</protein>
<evidence type="ECO:0000313" key="2">
    <source>
        <dbReference type="EMBL" id="GCL44186.1"/>
    </source>
</evidence>
<gene>
    <name evidence="2" type="ORF">NIES80_39120</name>
</gene>
<dbReference type="EMBL" id="BJCF01000078">
    <property type="protein sequence ID" value="GCL44186.1"/>
    <property type="molecule type" value="Genomic_DNA"/>
</dbReference>
<comment type="caution">
    <text evidence="2">The sequence shown here is derived from an EMBL/GenBank/DDBJ whole genome shotgun (WGS) entry which is preliminary data.</text>
</comment>
<accession>A0A480AJC2</accession>
<sequence>MASVPEQNQPQLIAQTGEGNPDDVNKIRQDLLIEPLIKLKVAPAPKPTYPPGLSFAGPSAFGANMSDAFVGLSGTTAGKTRNVIDGSTSLGFGLGDSQKLVGLEFAYSNNSIRKFGVNGSFDLKAHRIVYAKGTNQVGVAAGWNTFANYGTDPTGPSSAYGVVTSYSLLKPNDSVNKMPVSFSAGVGGGSFRQGNASTGVFGGVGVQVHPQVGVGLGWSGVGLNLGASLVPVPTIPLTITLQGVDLTDNSTGGTIFAFSIGYGFNFLPK</sequence>
<evidence type="ECO:0000256" key="1">
    <source>
        <dbReference type="SAM" id="MobiDB-lite"/>
    </source>
</evidence>
<feature type="region of interest" description="Disordered" evidence="1">
    <location>
        <begin position="1"/>
        <end position="24"/>
    </location>
</feature>